<evidence type="ECO:0008006" key="3">
    <source>
        <dbReference type="Google" id="ProtNLM"/>
    </source>
</evidence>
<dbReference type="EMBL" id="JAWJZB010000002">
    <property type="protein sequence ID" value="MDV5087551.1"/>
    <property type="molecule type" value="Genomic_DNA"/>
</dbReference>
<gene>
    <name evidence="1" type="ORF">RVY80_01615</name>
</gene>
<organism evidence="1 2">
    <name type="scientific">Veillonella absiana</name>
    <dbReference type="NCBI Taxonomy" id="3079305"/>
    <lineage>
        <taxon>Bacteria</taxon>
        <taxon>Bacillati</taxon>
        <taxon>Bacillota</taxon>
        <taxon>Negativicutes</taxon>
        <taxon>Veillonellales</taxon>
        <taxon>Veillonellaceae</taxon>
        <taxon>Veillonella</taxon>
    </lineage>
</organism>
<dbReference type="Proteomes" id="UP001272515">
    <property type="component" value="Unassembled WGS sequence"/>
</dbReference>
<proteinExistence type="predicted"/>
<comment type="caution">
    <text evidence="1">The sequence shown here is derived from an EMBL/GenBank/DDBJ whole genome shotgun (WGS) entry which is preliminary data.</text>
</comment>
<evidence type="ECO:0000313" key="1">
    <source>
        <dbReference type="EMBL" id="MDV5087551.1"/>
    </source>
</evidence>
<evidence type="ECO:0000313" key="2">
    <source>
        <dbReference type="Proteomes" id="UP001272515"/>
    </source>
</evidence>
<name>A0ABU3Z6K6_9FIRM</name>
<keyword evidence="2" id="KW-1185">Reference proteome</keyword>
<reference evidence="1 2" key="1">
    <citation type="submission" date="2023-10" db="EMBL/GenBank/DDBJ databases">
        <title>Veillonella sp. nov., isolated from a pig farm feces dump.</title>
        <authorList>
            <person name="Chang Y.-H."/>
        </authorList>
    </citation>
    <scope>NUCLEOTIDE SEQUENCE [LARGE SCALE GENOMIC DNA]</scope>
    <source>
        <strain evidence="1 2">YH-vei2233</strain>
    </source>
</reference>
<dbReference type="RefSeq" id="WP_317329402.1">
    <property type="nucleotide sequence ID" value="NZ_JAWJZA010000011.1"/>
</dbReference>
<accession>A0ABU3Z6K6</accession>
<sequence length="132" mass="13560">MNVGVAGSAPAFKVGDSVTSVRNENGVKTDDIQYGKIQQGVSLNYNLKGMTGSDGKSVNAVVTDKAATEQSKSPVETRVAVTGFINQGADMLDTAAFSSAAVANRAATNNPIVASMGGQRTHIESGSYSVVF</sequence>
<protein>
    <recommendedName>
        <fullName evidence="3">Trimeric autotransporter adhesin YadA-like stalk domain-containing protein</fullName>
    </recommendedName>
</protein>